<evidence type="ECO:0000313" key="1">
    <source>
        <dbReference type="EMBL" id="QDU81326.1"/>
    </source>
</evidence>
<dbReference type="SUPFAM" id="SSF53649">
    <property type="entry name" value="Alkaline phosphatase-like"/>
    <property type="match status" value="1"/>
</dbReference>
<gene>
    <name evidence="1" type="ORF">Pla110_30670</name>
</gene>
<dbReference type="InterPro" id="IPR010869">
    <property type="entry name" value="DUF1501"/>
</dbReference>
<dbReference type="InterPro" id="IPR006311">
    <property type="entry name" value="TAT_signal"/>
</dbReference>
<accession>A0A518CQ30</accession>
<dbReference type="AlphaFoldDB" id="A0A518CQ30"/>
<dbReference type="KEGG" id="plon:Pla110_30670"/>
<dbReference type="OrthoDB" id="217792at2"/>
<reference evidence="1 2" key="1">
    <citation type="submission" date="2019-02" db="EMBL/GenBank/DDBJ databases">
        <title>Deep-cultivation of Planctomycetes and their phenomic and genomic characterization uncovers novel biology.</title>
        <authorList>
            <person name="Wiegand S."/>
            <person name="Jogler M."/>
            <person name="Boedeker C."/>
            <person name="Pinto D."/>
            <person name="Vollmers J."/>
            <person name="Rivas-Marin E."/>
            <person name="Kohn T."/>
            <person name="Peeters S.H."/>
            <person name="Heuer A."/>
            <person name="Rast P."/>
            <person name="Oberbeckmann S."/>
            <person name="Bunk B."/>
            <person name="Jeske O."/>
            <person name="Meyerdierks A."/>
            <person name="Storesund J.E."/>
            <person name="Kallscheuer N."/>
            <person name="Luecker S."/>
            <person name="Lage O.M."/>
            <person name="Pohl T."/>
            <person name="Merkel B.J."/>
            <person name="Hornburger P."/>
            <person name="Mueller R.-W."/>
            <person name="Bruemmer F."/>
            <person name="Labrenz M."/>
            <person name="Spormann A.M."/>
            <person name="Op den Camp H."/>
            <person name="Overmann J."/>
            <person name="Amann R."/>
            <person name="Jetten M.S.M."/>
            <person name="Mascher T."/>
            <person name="Medema M.H."/>
            <person name="Devos D.P."/>
            <person name="Kaster A.-K."/>
            <person name="Ovreas L."/>
            <person name="Rohde M."/>
            <person name="Galperin M.Y."/>
            <person name="Jogler C."/>
        </authorList>
    </citation>
    <scope>NUCLEOTIDE SEQUENCE [LARGE SCALE GENOMIC DNA]</scope>
    <source>
        <strain evidence="1 2">Pla110</strain>
    </source>
</reference>
<dbReference type="EMBL" id="CP036281">
    <property type="protein sequence ID" value="QDU81326.1"/>
    <property type="molecule type" value="Genomic_DNA"/>
</dbReference>
<dbReference type="Proteomes" id="UP000317178">
    <property type="component" value="Chromosome"/>
</dbReference>
<sequence length="452" mass="49947">MRRCRGPINRRDFMRVGSLALGGLVLPQILQAKEASGTLKQRKSVIFLFQHGGASQLETYDLKPDAPLDYRSCFSPISTNVPGMDLCEHLPLHAKIADKFSLVRSMHHDVDIHSDGGITVLTGKRPEKLDPTSQSKSEHPCLGAVASHVLGTNESFMPPYVSIPNKIYMVRPAYLGVKHSPFASGNPAADSYAPPHLSLPANMSREEFKLRGDLVKHLDRLRTDIDSTQNLQGTEEFRELALQMLTSPQTAQAFDLQRETVQTHTAYGHHEWGQSCLLARRLAEAGTLVTTIYLNSPMSGNKYTNWDDHILNAGQPGHFAEYMERRLPFMDQAVSALVQDIFDRGLQEEIMVVAVGEFGRTPKLSHNSSGTGRNHWPGAYTAFISGGGLKMGQVVGATNSKAEYPTQAPYSPQDLLATIYRHLGINWNENLIDHSGRPVPILPTARPIAELI</sequence>
<protein>
    <recommendedName>
        <fullName evidence="3">Sulfatase</fullName>
    </recommendedName>
</protein>
<proteinExistence type="predicted"/>
<keyword evidence="2" id="KW-1185">Reference proteome</keyword>
<dbReference type="PANTHER" id="PTHR43737">
    <property type="entry name" value="BLL7424 PROTEIN"/>
    <property type="match status" value="1"/>
</dbReference>
<dbReference type="InterPro" id="IPR017850">
    <property type="entry name" value="Alkaline_phosphatase_core_sf"/>
</dbReference>
<evidence type="ECO:0008006" key="3">
    <source>
        <dbReference type="Google" id="ProtNLM"/>
    </source>
</evidence>
<organism evidence="1 2">
    <name type="scientific">Polystyrenella longa</name>
    <dbReference type="NCBI Taxonomy" id="2528007"/>
    <lineage>
        <taxon>Bacteria</taxon>
        <taxon>Pseudomonadati</taxon>
        <taxon>Planctomycetota</taxon>
        <taxon>Planctomycetia</taxon>
        <taxon>Planctomycetales</taxon>
        <taxon>Planctomycetaceae</taxon>
        <taxon>Polystyrenella</taxon>
    </lineage>
</organism>
<name>A0A518CQ30_9PLAN</name>
<dbReference type="Pfam" id="PF07394">
    <property type="entry name" value="DUF1501"/>
    <property type="match status" value="1"/>
</dbReference>
<dbReference type="RefSeq" id="WP_144996573.1">
    <property type="nucleotide sequence ID" value="NZ_CP036281.1"/>
</dbReference>
<evidence type="ECO:0000313" key="2">
    <source>
        <dbReference type="Proteomes" id="UP000317178"/>
    </source>
</evidence>
<dbReference type="PANTHER" id="PTHR43737:SF1">
    <property type="entry name" value="DUF1501 DOMAIN-CONTAINING PROTEIN"/>
    <property type="match status" value="1"/>
</dbReference>
<dbReference type="PROSITE" id="PS51318">
    <property type="entry name" value="TAT"/>
    <property type="match status" value="1"/>
</dbReference>